<dbReference type="SUPFAM" id="SSF102712">
    <property type="entry name" value="JAB1/MPN domain"/>
    <property type="match status" value="1"/>
</dbReference>
<protein>
    <recommendedName>
        <fullName evidence="3">Peptidase</fullName>
    </recommendedName>
</protein>
<evidence type="ECO:0000313" key="1">
    <source>
        <dbReference type="EMBL" id="RLE51023.1"/>
    </source>
</evidence>
<gene>
    <name evidence="1" type="ORF">DRJ21_00975</name>
</gene>
<sequence length="81" mass="9055">MISEVWITEDCMNTLLTIAKHAHPNETLLLLRGKIRRGIAFVEEVLIPPPIYTSPSLIAINPYRLPIDFTIIGIAHSHPNG</sequence>
<dbReference type="AlphaFoldDB" id="A0A497EUF8"/>
<proteinExistence type="predicted"/>
<feature type="non-terminal residue" evidence="1">
    <location>
        <position position="81"/>
    </location>
</feature>
<comment type="caution">
    <text evidence="1">The sequence shown here is derived from an EMBL/GenBank/DDBJ whole genome shotgun (WGS) entry which is preliminary data.</text>
</comment>
<dbReference type="Proteomes" id="UP000281962">
    <property type="component" value="Unassembled WGS sequence"/>
</dbReference>
<accession>A0A497EUF8</accession>
<evidence type="ECO:0000313" key="2">
    <source>
        <dbReference type="Proteomes" id="UP000281962"/>
    </source>
</evidence>
<reference evidence="1 2" key="1">
    <citation type="submission" date="2018-06" db="EMBL/GenBank/DDBJ databases">
        <title>Extensive metabolic versatility and redundancy in microbially diverse, dynamic hydrothermal sediments.</title>
        <authorList>
            <person name="Dombrowski N."/>
            <person name="Teske A."/>
            <person name="Baker B.J."/>
        </authorList>
    </citation>
    <scope>NUCLEOTIDE SEQUENCE [LARGE SCALE GENOMIC DNA]</scope>
    <source>
        <strain evidence="1">B30_G17</strain>
    </source>
</reference>
<dbReference type="Gene3D" id="3.40.140.10">
    <property type="entry name" value="Cytidine Deaminase, domain 2"/>
    <property type="match status" value="1"/>
</dbReference>
<organism evidence="1 2">
    <name type="scientific">Thermoproteota archaeon</name>
    <dbReference type="NCBI Taxonomy" id="2056631"/>
    <lineage>
        <taxon>Archaea</taxon>
        <taxon>Thermoproteota</taxon>
    </lineage>
</organism>
<dbReference type="EMBL" id="QMQY01000028">
    <property type="protein sequence ID" value="RLE51023.1"/>
    <property type="molecule type" value="Genomic_DNA"/>
</dbReference>
<evidence type="ECO:0008006" key="3">
    <source>
        <dbReference type="Google" id="ProtNLM"/>
    </source>
</evidence>
<name>A0A497EUF8_9CREN</name>